<evidence type="ECO:0000313" key="2">
    <source>
        <dbReference type="EMBL" id="UTC29874.1"/>
    </source>
</evidence>
<accession>A0A9E7N519</accession>
<dbReference type="InterPro" id="IPR046787">
    <property type="entry name" value="DnaT_2"/>
</dbReference>
<dbReference type="EMBL" id="ON529858">
    <property type="protein sequence ID" value="UTC29874.1"/>
    <property type="molecule type" value="Genomic_DNA"/>
</dbReference>
<protein>
    <recommendedName>
        <fullName evidence="1">Putative DnaT-like domain-containing protein</fullName>
    </recommendedName>
</protein>
<name>A0A9E7N519_9CAUD</name>
<feature type="domain" description="Putative DnaT-like" evidence="1">
    <location>
        <begin position="4"/>
        <end position="171"/>
    </location>
</feature>
<organism evidence="2 3">
    <name type="scientific">Brevundimonas phage vB_BgoS-Bajun</name>
    <dbReference type="NCBI Taxonomy" id="2948594"/>
    <lineage>
        <taxon>Viruses</taxon>
        <taxon>Duplodnaviria</taxon>
        <taxon>Heunggongvirae</taxon>
        <taxon>Uroviricota</taxon>
        <taxon>Caudoviricetes</taxon>
        <taxon>Dolichocephalovirinae</taxon>
    </lineage>
</organism>
<dbReference type="Proteomes" id="UP001057427">
    <property type="component" value="Segment"/>
</dbReference>
<dbReference type="Pfam" id="PF20557">
    <property type="entry name" value="DnaT_2"/>
    <property type="match status" value="1"/>
</dbReference>
<sequence length="173" mass="19681">MAFSFVVETGMGDSDATSYVDVDFADDYVESNIHASDSWLALEEEDKQRLLVRSSRYIDRMVEWNGERVDGDSGLRWPRAGVYDMDGFVIHDDSIPRALKEAVCEFATYLMSDDWTAPQGSRGLKEIQVDVIELKFDDTFVRGSMPDFIMQLLEGLGVVKTGRRPAFKKIIRH</sequence>
<gene>
    <name evidence="2" type="ORF">BAJUN_02680</name>
</gene>
<evidence type="ECO:0000259" key="1">
    <source>
        <dbReference type="Pfam" id="PF20557"/>
    </source>
</evidence>
<reference evidence="2" key="1">
    <citation type="submission" date="2022-05" db="EMBL/GenBank/DDBJ databases">
        <authorList>
            <person name="Friedrich I."/>
            <person name="Poehlein A."/>
            <person name="Schneider D."/>
            <person name="Hertel R."/>
            <person name="Daniel R."/>
        </authorList>
    </citation>
    <scope>NUCLEOTIDE SEQUENCE</scope>
</reference>
<keyword evidence="3" id="KW-1185">Reference proteome</keyword>
<evidence type="ECO:0000313" key="3">
    <source>
        <dbReference type="Proteomes" id="UP001057427"/>
    </source>
</evidence>
<proteinExistence type="predicted"/>